<dbReference type="HOGENOM" id="CLU_036524_0_1_1"/>
<dbReference type="AlphaFoldDB" id="E4V332"/>
<dbReference type="STRING" id="535722.E4V332"/>
<dbReference type="Proteomes" id="UP000002669">
    <property type="component" value="Unassembled WGS sequence"/>
</dbReference>
<feature type="domain" description="HD/PDEase" evidence="1">
    <location>
        <begin position="46"/>
        <end position="182"/>
    </location>
</feature>
<dbReference type="InterPro" id="IPR006674">
    <property type="entry name" value="HD_domain"/>
</dbReference>
<dbReference type="OMA" id="GHDWFHI"/>
<dbReference type="PANTHER" id="PTHR33594:SF1">
    <property type="entry name" value="HD_PDEASE DOMAIN-CONTAINING PROTEIN"/>
    <property type="match status" value="1"/>
</dbReference>
<dbReference type="GeneID" id="10025408"/>
<name>E4V332_ARTGP</name>
<dbReference type="SUPFAM" id="SSF109604">
    <property type="entry name" value="HD-domain/PDEase-like"/>
    <property type="match status" value="1"/>
</dbReference>
<dbReference type="EMBL" id="DS989828">
    <property type="protein sequence ID" value="EFR04406.1"/>
    <property type="molecule type" value="Genomic_DNA"/>
</dbReference>
<dbReference type="InterPro" id="IPR003607">
    <property type="entry name" value="HD/PDEase_dom"/>
</dbReference>
<accession>E4V332</accession>
<dbReference type="VEuPathDB" id="FungiDB:MGYG_07412"/>
<evidence type="ECO:0000259" key="1">
    <source>
        <dbReference type="SMART" id="SM00471"/>
    </source>
</evidence>
<dbReference type="CDD" id="cd00077">
    <property type="entry name" value="HDc"/>
    <property type="match status" value="1"/>
</dbReference>
<reference evidence="3" key="1">
    <citation type="journal article" date="2012" name="MBio">
        <title>Comparative genome analysis of Trichophyton rubrum and related dermatophytes reveals candidate genes involved in infection.</title>
        <authorList>
            <person name="Martinez D.A."/>
            <person name="Oliver B.G."/>
            <person name="Graeser Y."/>
            <person name="Goldberg J.M."/>
            <person name="Li W."/>
            <person name="Martinez-Rossi N.M."/>
            <person name="Monod M."/>
            <person name="Shelest E."/>
            <person name="Barton R.C."/>
            <person name="Birch E."/>
            <person name="Brakhage A.A."/>
            <person name="Chen Z."/>
            <person name="Gurr S.J."/>
            <person name="Heiman D."/>
            <person name="Heitman J."/>
            <person name="Kosti I."/>
            <person name="Rossi A."/>
            <person name="Saif S."/>
            <person name="Samalova M."/>
            <person name="Saunders C.W."/>
            <person name="Shea T."/>
            <person name="Summerbell R.C."/>
            <person name="Xu J."/>
            <person name="Young S."/>
            <person name="Zeng Q."/>
            <person name="Birren B.W."/>
            <person name="Cuomo C.A."/>
            <person name="White T.C."/>
        </authorList>
    </citation>
    <scope>NUCLEOTIDE SEQUENCE [LARGE SCALE GENOMIC DNA]</scope>
    <source>
        <strain evidence="3">ATCC MYA-4604 / CBS 118893</strain>
    </source>
</reference>
<proteinExistence type="predicted"/>
<dbReference type="OrthoDB" id="16547at2759"/>
<keyword evidence="3" id="KW-1185">Reference proteome</keyword>
<dbReference type="Gene3D" id="1.10.3210.50">
    <property type="match status" value="1"/>
</dbReference>
<sequence length="267" mass="29628">MSDPAEYIHTEGERGLSAVAGTSTVSDSALVERVTSYVKEYMSHYDSSHDFDHVLRVLGLARLIASTPSYVHVFTNAPLPKYNPLIITLSALLHDVGDKKYLKPGENGQTMVYELLVSFGASRSLAETIQKIVSNVSFSAETKSAESWENVQKLVREIPELGIVQDADRLDAIGSVGIGRAFTYGGAAFNTGQKGRTLQKTIDHFTVKLEHLEGLMKTEEGRRLAEERTRRLKMFKEWWEEEVSAAEDGLKSVPLSKGYKLSGMIRD</sequence>
<evidence type="ECO:0000313" key="2">
    <source>
        <dbReference type="EMBL" id="EFR04406.1"/>
    </source>
</evidence>
<protein>
    <submittedName>
        <fullName evidence="2">HD domain-containing protein</fullName>
    </submittedName>
</protein>
<dbReference type="InParanoid" id="E4V332"/>
<dbReference type="RefSeq" id="XP_003170169.1">
    <property type="nucleotide sequence ID" value="XM_003170121.1"/>
</dbReference>
<evidence type="ECO:0000313" key="3">
    <source>
        <dbReference type="Proteomes" id="UP000002669"/>
    </source>
</evidence>
<dbReference type="PANTHER" id="PTHR33594">
    <property type="entry name" value="SUPERFAMILY HYDROLASE, PUTATIVE (AFU_ORTHOLOGUE AFUA_1G03035)-RELATED"/>
    <property type="match status" value="1"/>
</dbReference>
<organism evidence="3">
    <name type="scientific">Arthroderma gypseum (strain ATCC MYA-4604 / CBS 118893)</name>
    <name type="common">Microsporum gypseum</name>
    <dbReference type="NCBI Taxonomy" id="535722"/>
    <lineage>
        <taxon>Eukaryota</taxon>
        <taxon>Fungi</taxon>
        <taxon>Dikarya</taxon>
        <taxon>Ascomycota</taxon>
        <taxon>Pezizomycotina</taxon>
        <taxon>Eurotiomycetes</taxon>
        <taxon>Eurotiomycetidae</taxon>
        <taxon>Onygenales</taxon>
        <taxon>Arthrodermataceae</taxon>
        <taxon>Nannizzia</taxon>
    </lineage>
</organism>
<dbReference type="SMART" id="SM00471">
    <property type="entry name" value="HDc"/>
    <property type="match status" value="1"/>
</dbReference>
<gene>
    <name evidence="2" type="ORF">MGYG_07412</name>
</gene>
<dbReference type="eggNOG" id="ENOG502QSR7">
    <property type="taxonomic scope" value="Eukaryota"/>
</dbReference>
<dbReference type="Pfam" id="PF01966">
    <property type="entry name" value="HD"/>
    <property type="match status" value="1"/>
</dbReference>